<dbReference type="Proteomes" id="UP000199039">
    <property type="component" value="Unassembled WGS sequence"/>
</dbReference>
<name>A0A1G6T7S1_9MICO</name>
<dbReference type="EMBL" id="FMYH01000006">
    <property type="protein sequence ID" value="SDD25140.1"/>
    <property type="molecule type" value="Genomic_DNA"/>
</dbReference>
<gene>
    <name evidence="1" type="ORF">SAMN05216410_3046</name>
</gene>
<organism evidence="1 2">
    <name type="scientific">Sanguibacter gelidistatuariae</name>
    <dbReference type="NCBI Taxonomy" id="1814289"/>
    <lineage>
        <taxon>Bacteria</taxon>
        <taxon>Bacillati</taxon>
        <taxon>Actinomycetota</taxon>
        <taxon>Actinomycetes</taxon>
        <taxon>Micrococcales</taxon>
        <taxon>Sanguibacteraceae</taxon>
        <taxon>Sanguibacter</taxon>
    </lineage>
</organism>
<evidence type="ECO:0000313" key="2">
    <source>
        <dbReference type="Proteomes" id="UP000199039"/>
    </source>
</evidence>
<protein>
    <recommendedName>
        <fullName evidence="3">SnoaL-like domain-containing protein</fullName>
    </recommendedName>
</protein>
<accession>A0A1G6T7S1</accession>
<proteinExistence type="predicted"/>
<evidence type="ECO:0008006" key="3">
    <source>
        <dbReference type="Google" id="ProtNLM"/>
    </source>
</evidence>
<sequence length="138" mass="14634">MANDDEAGARAAAEYFVELYGYAVQSQDLVEFTNFCDPASVFCSGVIDDVNADITAGTRTEGGASVLHVYRVDVPAADAFYTVWGRVDRDPFIAVGADGSTIFESDGEDALDFAVAVEHIPGHGWLTRAAKPGIVPIS</sequence>
<reference evidence="1 2" key="1">
    <citation type="submission" date="2016-09" db="EMBL/GenBank/DDBJ databases">
        <authorList>
            <person name="Capua I."/>
            <person name="De Benedictis P."/>
            <person name="Joannis T."/>
            <person name="Lombin L.H."/>
            <person name="Cattoli G."/>
        </authorList>
    </citation>
    <scope>NUCLEOTIDE SEQUENCE [LARGE SCALE GENOMIC DNA]</scope>
    <source>
        <strain evidence="1 2">ISLP-3</strain>
    </source>
</reference>
<evidence type="ECO:0000313" key="1">
    <source>
        <dbReference type="EMBL" id="SDD25140.1"/>
    </source>
</evidence>
<dbReference type="OrthoDB" id="5148029at2"/>
<dbReference type="AlphaFoldDB" id="A0A1G6T7S1"/>
<keyword evidence="2" id="KW-1185">Reference proteome</keyword>